<feature type="chain" id="PRO_5037447209" description="Secreted protein" evidence="2">
    <location>
        <begin position="19"/>
        <end position="85"/>
    </location>
</feature>
<keyword evidence="1" id="KW-0812">Transmembrane</keyword>
<evidence type="ECO:0000313" key="3">
    <source>
        <dbReference type="EMBL" id="OCT74245.1"/>
    </source>
</evidence>
<feature type="signal peptide" evidence="2">
    <location>
        <begin position="1"/>
        <end position="18"/>
    </location>
</feature>
<organism evidence="3 4">
    <name type="scientific">Xenopus laevis</name>
    <name type="common">African clawed frog</name>
    <dbReference type="NCBI Taxonomy" id="8355"/>
    <lineage>
        <taxon>Eukaryota</taxon>
        <taxon>Metazoa</taxon>
        <taxon>Chordata</taxon>
        <taxon>Craniata</taxon>
        <taxon>Vertebrata</taxon>
        <taxon>Euteleostomi</taxon>
        <taxon>Amphibia</taxon>
        <taxon>Batrachia</taxon>
        <taxon>Anura</taxon>
        <taxon>Pipoidea</taxon>
        <taxon>Pipidae</taxon>
        <taxon>Xenopodinae</taxon>
        <taxon>Xenopus</taxon>
        <taxon>Xenopus</taxon>
    </lineage>
</organism>
<keyword evidence="1" id="KW-0472">Membrane</keyword>
<gene>
    <name evidence="3" type="ORF">XELAEV_18033203mg</name>
</gene>
<keyword evidence="1" id="KW-1133">Transmembrane helix</keyword>
<evidence type="ECO:0008006" key="5">
    <source>
        <dbReference type="Google" id="ProtNLM"/>
    </source>
</evidence>
<sequence>MVHGVSVCLTIFFRLRAAEPILHLPLAFEHRLPSTIAMCDYYSKKTEKFNNITFLGMLLVCCKSYSPAVMAYLLLLPPRYRMRTI</sequence>
<proteinExistence type="predicted"/>
<dbReference type="Proteomes" id="UP000694892">
    <property type="component" value="Chromosome 6S"/>
</dbReference>
<dbReference type="EMBL" id="CM004477">
    <property type="protein sequence ID" value="OCT74245.1"/>
    <property type="molecule type" value="Genomic_DNA"/>
</dbReference>
<keyword evidence="2" id="KW-0732">Signal</keyword>
<protein>
    <recommendedName>
        <fullName evidence="5">Secreted protein</fullName>
    </recommendedName>
</protein>
<evidence type="ECO:0000313" key="4">
    <source>
        <dbReference type="Proteomes" id="UP000694892"/>
    </source>
</evidence>
<reference evidence="4" key="1">
    <citation type="journal article" date="2016" name="Nature">
        <title>Genome evolution in the allotetraploid frog Xenopus laevis.</title>
        <authorList>
            <person name="Session A.M."/>
            <person name="Uno Y."/>
            <person name="Kwon T."/>
            <person name="Chapman J.A."/>
            <person name="Toyoda A."/>
            <person name="Takahashi S."/>
            <person name="Fukui A."/>
            <person name="Hikosaka A."/>
            <person name="Suzuki A."/>
            <person name="Kondo M."/>
            <person name="van Heeringen S.J."/>
            <person name="Quigley I."/>
            <person name="Heinz S."/>
            <person name="Ogino H."/>
            <person name="Ochi H."/>
            <person name="Hellsten U."/>
            <person name="Lyons J.B."/>
            <person name="Simakov O."/>
            <person name="Putnam N."/>
            <person name="Stites J."/>
            <person name="Kuroki Y."/>
            <person name="Tanaka T."/>
            <person name="Michiue T."/>
            <person name="Watanabe M."/>
            <person name="Bogdanovic O."/>
            <person name="Lister R."/>
            <person name="Georgiou G."/>
            <person name="Paranjpe S.S."/>
            <person name="van Kruijsbergen I."/>
            <person name="Shu S."/>
            <person name="Carlson J."/>
            <person name="Kinoshita T."/>
            <person name="Ohta Y."/>
            <person name="Mawaribuchi S."/>
            <person name="Jenkins J."/>
            <person name="Grimwood J."/>
            <person name="Schmutz J."/>
            <person name="Mitros T."/>
            <person name="Mozaffari S.V."/>
            <person name="Suzuki Y."/>
            <person name="Haramoto Y."/>
            <person name="Yamamoto T.S."/>
            <person name="Takagi C."/>
            <person name="Heald R."/>
            <person name="Miller K."/>
            <person name="Haudenschild C."/>
            <person name="Kitzman J."/>
            <person name="Nakayama T."/>
            <person name="Izutsu Y."/>
            <person name="Robert J."/>
            <person name="Fortriede J."/>
            <person name="Burns K."/>
            <person name="Lotay V."/>
            <person name="Karimi K."/>
            <person name="Yasuoka Y."/>
            <person name="Dichmann D.S."/>
            <person name="Flajnik M.F."/>
            <person name="Houston D.W."/>
            <person name="Shendure J."/>
            <person name="DuPasquier L."/>
            <person name="Vize P.D."/>
            <person name="Zorn A.M."/>
            <person name="Ito M."/>
            <person name="Marcotte E.M."/>
            <person name="Wallingford J.B."/>
            <person name="Ito Y."/>
            <person name="Asashima M."/>
            <person name="Ueno N."/>
            <person name="Matsuda Y."/>
            <person name="Veenstra G.J."/>
            <person name="Fujiyama A."/>
            <person name="Harland R.M."/>
            <person name="Taira M."/>
            <person name="Rokhsar D.S."/>
        </authorList>
    </citation>
    <scope>NUCLEOTIDE SEQUENCE [LARGE SCALE GENOMIC DNA]</scope>
    <source>
        <strain evidence="4">J</strain>
    </source>
</reference>
<evidence type="ECO:0000256" key="1">
    <source>
        <dbReference type="SAM" id="Phobius"/>
    </source>
</evidence>
<evidence type="ECO:0000256" key="2">
    <source>
        <dbReference type="SAM" id="SignalP"/>
    </source>
</evidence>
<name>A0A974CIV9_XENLA</name>
<accession>A0A974CIV9</accession>
<dbReference type="AlphaFoldDB" id="A0A974CIV9"/>
<feature type="transmembrane region" description="Helical" evidence="1">
    <location>
        <begin position="52"/>
        <end position="75"/>
    </location>
</feature>